<dbReference type="AlphaFoldDB" id="A0A0F9IIB8"/>
<name>A0A0F9IIB8_9ZZZZ</name>
<comment type="caution">
    <text evidence="2">The sequence shown here is derived from an EMBL/GenBank/DDBJ whole genome shotgun (WGS) entry which is preliminary data.</text>
</comment>
<dbReference type="InterPro" id="IPR032418">
    <property type="entry name" value="E1_FCCH"/>
</dbReference>
<dbReference type="Gene3D" id="2.40.30.180">
    <property type="entry name" value="Ubiquitin-activating enzyme E1, FCCH domain"/>
    <property type="match status" value="1"/>
</dbReference>
<protein>
    <recommendedName>
        <fullName evidence="1">Ubiquitin-activating enzyme E1 FCCH domain-containing protein</fullName>
    </recommendedName>
</protein>
<proteinExistence type="predicted"/>
<feature type="domain" description="Ubiquitin-activating enzyme E1 FCCH" evidence="1">
    <location>
        <begin position="290"/>
        <end position="357"/>
    </location>
</feature>
<evidence type="ECO:0000313" key="2">
    <source>
        <dbReference type="EMBL" id="KKL87047.1"/>
    </source>
</evidence>
<sequence length="521" mass="56144">MADASPIQTSFNGGIFSPLLEGHIDAPRRGTSYSDSTNLIALKQGPLVRRGGTVKVFEEKLLANSRTKLIDFIFNDEQAYILAFSKNNLRVYRNDSVVFETTFDQTVTNITATSPPRVTVASAAAYTGNRFAVLTGLSEAIELNNVEFRAQNISGTEFDMVEGDGSTALAAPAVAETSSTGLAQTVFPLAIPYALDSDLFDSDNLFRIDIVQSNDVMYLAHPDFAVRVIARTADDAWTIVKLRFDNGPFQTQNFSDIIFYVANVSPRVWNINVASGDQVVINAATQANPVQVTTATDHGLSSSDKIFIKDVVGMTELNDKSFNVTVVDPTNVTLQDVTTDVNVNGTGFTAYTSDGTLEKSVLVVVVSDTLDAASGGDANDLGTATESNRLIRIQYAVGDDEFWRWGRITKYINAVEFEVTIDDDAKDLIAIPAGTTEWALGAYSDTTGYPTVNTIHEGRLAFGATTDEQRSVDLSAIAGFNPVSTDFIPSDEAGIVRPDDAIRVTIGGGSANPIKWIESIS</sequence>
<dbReference type="Pfam" id="PF16190">
    <property type="entry name" value="E1_FCCH"/>
    <property type="match status" value="1"/>
</dbReference>
<gene>
    <name evidence="2" type="ORF">LCGC14_1938640</name>
</gene>
<organism evidence="2">
    <name type="scientific">marine sediment metagenome</name>
    <dbReference type="NCBI Taxonomy" id="412755"/>
    <lineage>
        <taxon>unclassified sequences</taxon>
        <taxon>metagenomes</taxon>
        <taxon>ecological metagenomes</taxon>
    </lineage>
</organism>
<feature type="non-terminal residue" evidence="2">
    <location>
        <position position="521"/>
    </location>
</feature>
<accession>A0A0F9IIB8</accession>
<dbReference type="InterPro" id="IPR042302">
    <property type="entry name" value="E1_FCCH_sf"/>
</dbReference>
<evidence type="ECO:0000259" key="1">
    <source>
        <dbReference type="Pfam" id="PF16190"/>
    </source>
</evidence>
<dbReference type="EMBL" id="LAZR01020941">
    <property type="protein sequence ID" value="KKL87047.1"/>
    <property type="molecule type" value="Genomic_DNA"/>
</dbReference>
<reference evidence="2" key="1">
    <citation type="journal article" date="2015" name="Nature">
        <title>Complex archaea that bridge the gap between prokaryotes and eukaryotes.</title>
        <authorList>
            <person name="Spang A."/>
            <person name="Saw J.H."/>
            <person name="Jorgensen S.L."/>
            <person name="Zaremba-Niedzwiedzka K."/>
            <person name="Martijn J."/>
            <person name="Lind A.E."/>
            <person name="van Eijk R."/>
            <person name="Schleper C."/>
            <person name="Guy L."/>
            <person name="Ettema T.J."/>
        </authorList>
    </citation>
    <scope>NUCLEOTIDE SEQUENCE</scope>
</reference>